<evidence type="ECO:0000313" key="1">
    <source>
        <dbReference type="EMBL" id="MPN57695.1"/>
    </source>
</evidence>
<reference evidence="1" key="1">
    <citation type="submission" date="2019-08" db="EMBL/GenBank/DDBJ databases">
        <authorList>
            <person name="Kucharzyk K."/>
            <person name="Murdoch R.W."/>
            <person name="Higgins S."/>
            <person name="Loffler F."/>
        </authorList>
    </citation>
    <scope>NUCLEOTIDE SEQUENCE</scope>
</reference>
<sequence length="51" mass="6033">MYAVIPPTYASEVSKYYYNEKHARIDSYNSSNMTIISKEQVRNMLLEEQLI</sequence>
<gene>
    <name evidence="1" type="ORF">SDC9_205389</name>
</gene>
<comment type="caution">
    <text evidence="1">The sequence shown here is derived from an EMBL/GenBank/DDBJ whole genome shotgun (WGS) entry which is preliminary data.</text>
</comment>
<dbReference type="EMBL" id="VSSQ01129545">
    <property type="protein sequence ID" value="MPN57695.1"/>
    <property type="molecule type" value="Genomic_DNA"/>
</dbReference>
<organism evidence="1">
    <name type="scientific">bioreactor metagenome</name>
    <dbReference type="NCBI Taxonomy" id="1076179"/>
    <lineage>
        <taxon>unclassified sequences</taxon>
        <taxon>metagenomes</taxon>
        <taxon>ecological metagenomes</taxon>
    </lineage>
</organism>
<dbReference type="AlphaFoldDB" id="A0A645J1Y4"/>
<protein>
    <submittedName>
        <fullName evidence="1">Uncharacterized protein</fullName>
    </submittedName>
</protein>
<proteinExistence type="predicted"/>
<accession>A0A645J1Y4</accession>
<name>A0A645J1Y4_9ZZZZ</name>